<evidence type="ECO:0000313" key="3">
    <source>
        <dbReference type="EMBL" id="TVU40411.1"/>
    </source>
</evidence>
<comment type="caution">
    <text evidence="3">The sequence shown here is derived from an EMBL/GenBank/DDBJ whole genome shotgun (WGS) entry which is preliminary data.</text>
</comment>
<evidence type="ECO:0000313" key="4">
    <source>
        <dbReference type="Proteomes" id="UP000324897"/>
    </source>
</evidence>
<dbReference type="AlphaFoldDB" id="A0A5J9VXP4"/>
<feature type="region of interest" description="Disordered" evidence="1">
    <location>
        <begin position="1"/>
        <end position="49"/>
    </location>
</feature>
<name>A0A5J9VXP4_9POAL</name>
<dbReference type="GO" id="GO:0043531">
    <property type="term" value="F:ADP binding"/>
    <property type="evidence" value="ECO:0007669"/>
    <property type="project" value="InterPro"/>
</dbReference>
<dbReference type="OrthoDB" id="686380at2759"/>
<dbReference type="Gene3D" id="3.40.50.300">
    <property type="entry name" value="P-loop containing nucleotide triphosphate hydrolases"/>
    <property type="match status" value="1"/>
</dbReference>
<dbReference type="InterPro" id="IPR027417">
    <property type="entry name" value="P-loop_NTPase"/>
</dbReference>
<keyword evidence="4" id="KW-1185">Reference proteome</keyword>
<dbReference type="SUPFAM" id="SSF52540">
    <property type="entry name" value="P-loop containing nucleoside triphosphate hydrolases"/>
    <property type="match status" value="1"/>
</dbReference>
<dbReference type="Gramene" id="TVU40411">
    <property type="protein sequence ID" value="TVU40411"/>
    <property type="gene ID" value="EJB05_13875"/>
</dbReference>
<reference evidence="3 4" key="1">
    <citation type="journal article" date="2019" name="Sci. Rep.">
        <title>A high-quality genome of Eragrostis curvula grass provides insights into Poaceae evolution and supports new strategies to enhance forage quality.</title>
        <authorList>
            <person name="Carballo J."/>
            <person name="Santos B.A.C.M."/>
            <person name="Zappacosta D."/>
            <person name="Garbus I."/>
            <person name="Selva J.P."/>
            <person name="Gallo C.A."/>
            <person name="Diaz A."/>
            <person name="Albertini E."/>
            <person name="Caccamo M."/>
            <person name="Echenique V."/>
        </authorList>
    </citation>
    <scope>NUCLEOTIDE SEQUENCE [LARGE SCALE GENOMIC DNA]</scope>
    <source>
        <strain evidence="4">cv. Victoria</strain>
        <tissue evidence="3">Leaf</tissue>
    </source>
</reference>
<feature type="compositionally biased region" description="Polar residues" evidence="1">
    <location>
        <begin position="1"/>
        <end position="10"/>
    </location>
</feature>
<gene>
    <name evidence="3" type="ORF">EJB05_13875</name>
</gene>
<accession>A0A5J9VXP4</accession>
<proteinExistence type="predicted"/>
<feature type="compositionally biased region" description="Basic and acidic residues" evidence="1">
    <location>
        <begin position="19"/>
        <end position="30"/>
    </location>
</feature>
<evidence type="ECO:0000256" key="1">
    <source>
        <dbReference type="SAM" id="MobiDB-lite"/>
    </source>
</evidence>
<protein>
    <recommendedName>
        <fullName evidence="2">NB-ARC domain-containing protein</fullName>
    </recommendedName>
</protein>
<feature type="domain" description="NB-ARC" evidence="2">
    <location>
        <begin position="66"/>
        <end position="111"/>
    </location>
</feature>
<dbReference type="EMBL" id="RWGY01000007">
    <property type="protein sequence ID" value="TVU40411.1"/>
    <property type="molecule type" value="Genomic_DNA"/>
</dbReference>
<evidence type="ECO:0000259" key="2">
    <source>
        <dbReference type="Pfam" id="PF00931"/>
    </source>
</evidence>
<dbReference type="InterPro" id="IPR002182">
    <property type="entry name" value="NB-ARC"/>
</dbReference>
<sequence length="118" mass="13405">MEQIRTSARTGSHRRRPRNNREHDAADNNEHGGGCTTWKGKREPQRQNRAVAVASCSSRLLASGRRASKVLQNYRYFIVIDDVWSAEAWETIKVALIDNHLGSKVIVTTRNLTELCMN</sequence>
<dbReference type="Proteomes" id="UP000324897">
    <property type="component" value="Chromosome 4"/>
</dbReference>
<feature type="non-terminal residue" evidence="3">
    <location>
        <position position="1"/>
    </location>
</feature>
<dbReference type="Pfam" id="PF00931">
    <property type="entry name" value="NB-ARC"/>
    <property type="match status" value="1"/>
</dbReference>
<organism evidence="3 4">
    <name type="scientific">Eragrostis curvula</name>
    <name type="common">weeping love grass</name>
    <dbReference type="NCBI Taxonomy" id="38414"/>
    <lineage>
        <taxon>Eukaryota</taxon>
        <taxon>Viridiplantae</taxon>
        <taxon>Streptophyta</taxon>
        <taxon>Embryophyta</taxon>
        <taxon>Tracheophyta</taxon>
        <taxon>Spermatophyta</taxon>
        <taxon>Magnoliopsida</taxon>
        <taxon>Liliopsida</taxon>
        <taxon>Poales</taxon>
        <taxon>Poaceae</taxon>
        <taxon>PACMAD clade</taxon>
        <taxon>Chloridoideae</taxon>
        <taxon>Eragrostideae</taxon>
        <taxon>Eragrostidinae</taxon>
        <taxon>Eragrostis</taxon>
    </lineage>
</organism>